<evidence type="ECO:0000313" key="4">
    <source>
        <dbReference type="EMBL" id="SIP86886.1"/>
    </source>
</evidence>
<sequence>MPFFPAALRPPLLIASTAFLLIAASLPLPSSAEVRQSPAEMREEQISFASWLTEFRREALRAGIAPDILDAALRGLRPDPQVIAADRSQPEFTRPIWEYLDGALSLRRLTRAEQLLEEHAALLHRIEQHYGVDRQALVAIWGLESNFGQTQGSKSVIRSLATLAHEGRRPEFAHQQLIAALQILQQGDISPRRMLGSWAGAMGQTQFIPTTYQRYAVDFDGDGRRDIWNSTADALASTAHYLQRSGWRLGQPWGFEVGLPVDFDYRLADPQARKTLQEWQQLGINIPNLPPQYGDQEASLLLPAGHLGPAFLTLANFRAILKYNNSSAYGMAIGLFAERLSGNGEISARWPYHERPLSRAERIELQERLNRLGYDLGEPDGIIGANSRQAIRAFQVDHGLAADGFASSSLLKRLRRETGRR</sequence>
<dbReference type="Pfam" id="PF13406">
    <property type="entry name" value="SLT_2"/>
    <property type="match status" value="1"/>
</dbReference>
<dbReference type="NCBIfam" id="TIGR02283">
    <property type="entry name" value="MltB_2"/>
    <property type="match status" value="1"/>
</dbReference>
<dbReference type="InterPro" id="IPR031304">
    <property type="entry name" value="SLT_2"/>
</dbReference>
<dbReference type="RefSeq" id="WP_039559439.1">
    <property type="nucleotide sequence ID" value="NZ_FMUP01000002.1"/>
</dbReference>
<dbReference type="STRING" id="706570.PT85_09740"/>
<dbReference type="Gene3D" id="1.10.101.10">
    <property type="entry name" value="PGBD-like superfamily/PGBD"/>
    <property type="match status" value="1"/>
</dbReference>
<organism evidence="3 5">
    <name type="scientific">Pseudomonas flexibilis</name>
    <dbReference type="NCBI Taxonomy" id="706570"/>
    <lineage>
        <taxon>Bacteria</taxon>
        <taxon>Pseudomonadati</taxon>
        <taxon>Pseudomonadota</taxon>
        <taxon>Gammaproteobacteria</taxon>
        <taxon>Pseudomonadales</taxon>
        <taxon>Pseudomonadaceae</taxon>
        <taxon>Pseudomonas</taxon>
    </lineage>
</organism>
<dbReference type="OrthoDB" id="9772911at2"/>
<dbReference type="AlphaFoldDB" id="A0A0B3BTU4"/>
<evidence type="ECO:0000313" key="6">
    <source>
        <dbReference type="Proteomes" id="UP000186079"/>
    </source>
</evidence>
<keyword evidence="5" id="KW-1185">Reference proteome</keyword>
<evidence type="ECO:0000313" key="3">
    <source>
        <dbReference type="EMBL" id="KHO64481.1"/>
    </source>
</evidence>
<dbReference type="InterPro" id="IPR023346">
    <property type="entry name" value="Lysozyme-like_dom_sf"/>
</dbReference>
<gene>
    <name evidence="3" type="ORF">PT85_09740</name>
    <name evidence="4" type="ORF">SAMN05421672_10182</name>
</gene>
<protein>
    <submittedName>
        <fullName evidence="3 4">Murein transglycosylase</fullName>
    </submittedName>
</protein>
<dbReference type="InterPro" id="IPR011970">
    <property type="entry name" value="MltB_2"/>
</dbReference>
<feature type="domain" description="Transglycosylase SLT" evidence="2">
    <location>
        <begin position="47"/>
        <end position="338"/>
    </location>
</feature>
<reference evidence="4 6" key="2">
    <citation type="submission" date="2017-01" db="EMBL/GenBank/DDBJ databases">
        <authorList>
            <person name="Mah S.A."/>
            <person name="Swanson W.J."/>
            <person name="Moy G.W."/>
            <person name="Vacquier V.D."/>
        </authorList>
    </citation>
    <scope>NUCLEOTIDE SEQUENCE [LARGE SCALE GENOMIC DNA]</scope>
    <source>
        <strain evidence="4 6">ATCC 29606</strain>
    </source>
</reference>
<proteinExistence type="predicted"/>
<dbReference type="InterPro" id="IPR002477">
    <property type="entry name" value="Peptidoglycan-bd-like"/>
</dbReference>
<dbReference type="Gene3D" id="1.10.530.10">
    <property type="match status" value="1"/>
</dbReference>
<feature type="domain" description="Peptidoglycan binding-like" evidence="1">
    <location>
        <begin position="359"/>
        <end position="414"/>
    </location>
</feature>
<dbReference type="GO" id="GO:0008933">
    <property type="term" value="F:peptidoglycan lytic transglycosylase activity"/>
    <property type="evidence" value="ECO:0007669"/>
    <property type="project" value="TreeGrafter"/>
</dbReference>
<dbReference type="PANTHER" id="PTHR30163">
    <property type="entry name" value="MEMBRANE-BOUND LYTIC MUREIN TRANSGLYCOSYLASE B"/>
    <property type="match status" value="1"/>
</dbReference>
<dbReference type="SUPFAM" id="SSF53955">
    <property type="entry name" value="Lysozyme-like"/>
    <property type="match status" value="1"/>
</dbReference>
<dbReference type="Gene3D" id="1.10.8.350">
    <property type="entry name" value="Bacterial muramidase"/>
    <property type="match status" value="1"/>
</dbReference>
<dbReference type="CDD" id="cd13399">
    <property type="entry name" value="Slt35-like"/>
    <property type="match status" value="1"/>
</dbReference>
<dbReference type="Proteomes" id="UP000030980">
    <property type="component" value="Unassembled WGS sequence"/>
</dbReference>
<dbReference type="EMBL" id="FTMC01000001">
    <property type="protein sequence ID" value="SIP86886.1"/>
    <property type="molecule type" value="Genomic_DNA"/>
</dbReference>
<dbReference type="Proteomes" id="UP000186079">
    <property type="component" value="Unassembled WGS sequence"/>
</dbReference>
<dbReference type="FunFam" id="1.10.8.350:FF:000001">
    <property type="entry name" value="Lytic murein transglycosylase B"/>
    <property type="match status" value="1"/>
</dbReference>
<accession>A0A0B3BTU4</accession>
<dbReference type="SUPFAM" id="SSF47090">
    <property type="entry name" value="PGBD-like"/>
    <property type="match status" value="1"/>
</dbReference>
<dbReference type="Pfam" id="PF01471">
    <property type="entry name" value="PG_binding_1"/>
    <property type="match status" value="1"/>
</dbReference>
<name>A0A0B3BTU4_9PSED</name>
<evidence type="ECO:0000313" key="5">
    <source>
        <dbReference type="Proteomes" id="UP000030980"/>
    </source>
</evidence>
<dbReference type="InterPro" id="IPR036365">
    <property type="entry name" value="PGBD-like_sf"/>
</dbReference>
<dbReference type="EMBL" id="JTAK01000004">
    <property type="protein sequence ID" value="KHO64481.1"/>
    <property type="molecule type" value="Genomic_DNA"/>
</dbReference>
<accession>A0A0B2DD17</accession>
<dbReference type="InterPro" id="IPR036366">
    <property type="entry name" value="PGBDSf"/>
</dbReference>
<dbReference type="PANTHER" id="PTHR30163:SF8">
    <property type="entry name" value="LYTIC MUREIN TRANSGLYCOSYLASE"/>
    <property type="match status" value="1"/>
</dbReference>
<dbReference type="GO" id="GO:0009253">
    <property type="term" value="P:peptidoglycan catabolic process"/>
    <property type="evidence" value="ECO:0007669"/>
    <property type="project" value="TreeGrafter"/>
</dbReference>
<dbReference type="InterPro" id="IPR043426">
    <property type="entry name" value="MltB-like"/>
</dbReference>
<reference evidence="3 5" key="1">
    <citation type="submission" date="2014-11" db="EMBL/GenBank/DDBJ databases">
        <title>Genome sequence of Pseudomonas tuomuerensis JCM 14085.</title>
        <authorList>
            <person name="Shin S.-K."/>
            <person name="Yi H."/>
        </authorList>
    </citation>
    <scope>NUCLEOTIDE SEQUENCE [LARGE SCALE GENOMIC DNA]</scope>
    <source>
        <strain evidence="3 5">JCM 14085</strain>
    </source>
</reference>
<dbReference type="PATRIC" id="fig|706570.3.peg.202"/>
<evidence type="ECO:0000259" key="1">
    <source>
        <dbReference type="Pfam" id="PF01471"/>
    </source>
</evidence>
<evidence type="ECO:0000259" key="2">
    <source>
        <dbReference type="Pfam" id="PF13406"/>
    </source>
</evidence>